<feature type="transmembrane region" description="Helical" evidence="2">
    <location>
        <begin position="308"/>
        <end position="330"/>
    </location>
</feature>
<evidence type="ECO:0000313" key="3">
    <source>
        <dbReference type="EMBL" id="BBH51838.1"/>
    </source>
</evidence>
<feature type="transmembrane region" description="Helical" evidence="2">
    <location>
        <begin position="182"/>
        <end position="200"/>
    </location>
</feature>
<keyword evidence="2" id="KW-0472">Membrane</keyword>
<feature type="transmembrane region" description="Helical" evidence="2">
    <location>
        <begin position="84"/>
        <end position="104"/>
    </location>
</feature>
<dbReference type="PANTHER" id="PTHR43298:SF2">
    <property type="entry name" value="FMN_FAD EXPORTER YEEO-RELATED"/>
    <property type="match status" value="1"/>
</dbReference>
<dbReference type="Pfam" id="PF01554">
    <property type="entry name" value="MatE"/>
    <property type="match status" value="2"/>
</dbReference>
<keyword evidence="2" id="KW-1133">Transmembrane helix</keyword>
<organism evidence="3 4">
    <name type="scientific">Fluviispira sanaruensis</name>
    <dbReference type="NCBI Taxonomy" id="2493639"/>
    <lineage>
        <taxon>Bacteria</taxon>
        <taxon>Pseudomonadati</taxon>
        <taxon>Bdellovibrionota</taxon>
        <taxon>Oligoflexia</taxon>
        <taxon>Silvanigrellales</taxon>
        <taxon>Silvanigrellaceae</taxon>
        <taxon>Fluviispira</taxon>
    </lineage>
</organism>
<dbReference type="InterPro" id="IPR050222">
    <property type="entry name" value="MATE_MdtK"/>
</dbReference>
<reference evidence="3 4" key="1">
    <citation type="submission" date="2018-12" db="EMBL/GenBank/DDBJ databases">
        <title>Rubrispira sanarue gen. nov., sp., nov., a member of the order Silvanigrellales, isolated from a brackish lake in Hamamatsu Japan.</title>
        <authorList>
            <person name="Maejima Y."/>
            <person name="Iino T."/>
            <person name="Muraguchi Y."/>
            <person name="Fukuda K."/>
            <person name="Nojiri H."/>
            <person name="Ohkuma M."/>
            <person name="Moriuchi R."/>
            <person name="Dohra H."/>
            <person name="Kimbara K."/>
            <person name="Shintani M."/>
        </authorList>
    </citation>
    <scope>NUCLEOTIDE SEQUENCE [LARGE SCALE GENOMIC DNA]</scope>
    <source>
        <strain evidence="3 4">RF1110005</strain>
    </source>
</reference>
<feature type="transmembrane region" description="Helical" evidence="2">
    <location>
        <begin position="39"/>
        <end position="63"/>
    </location>
</feature>
<feature type="transmembrane region" description="Helical" evidence="2">
    <location>
        <begin position="350"/>
        <end position="369"/>
    </location>
</feature>
<feature type="transmembrane region" description="Helical" evidence="2">
    <location>
        <begin position="376"/>
        <end position="395"/>
    </location>
</feature>
<feature type="transmembrane region" description="Helical" evidence="2">
    <location>
        <begin position="124"/>
        <end position="143"/>
    </location>
</feature>
<dbReference type="PANTHER" id="PTHR43298">
    <property type="entry name" value="MULTIDRUG RESISTANCE PROTEIN NORM-RELATED"/>
    <property type="match status" value="1"/>
</dbReference>
<dbReference type="InterPro" id="IPR002528">
    <property type="entry name" value="MATE_fam"/>
</dbReference>
<gene>
    <name evidence="3" type="ORF">JCM31447_02610</name>
</gene>
<dbReference type="KEGG" id="sbf:JCM31447_02610"/>
<feature type="transmembrane region" description="Helical" evidence="2">
    <location>
        <begin position="407"/>
        <end position="426"/>
    </location>
</feature>
<dbReference type="GO" id="GO:0042910">
    <property type="term" value="F:xenobiotic transmembrane transporter activity"/>
    <property type="evidence" value="ECO:0007669"/>
    <property type="project" value="InterPro"/>
</dbReference>
<name>A0A4P2VHP5_FLUSA</name>
<dbReference type="Proteomes" id="UP000291236">
    <property type="component" value="Chromosome"/>
</dbReference>
<protein>
    <submittedName>
        <fullName evidence="3">MATE family efflux transporter</fullName>
    </submittedName>
</protein>
<dbReference type="GO" id="GO:0005886">
    <property type="term" value="C:plasma membrane"/>
    <property type="evidence" value="ECO:0007669"/>
    <property type="project" value="TreeGrafter"/>
</dbReference>
<feature type="transmembrane region" description="Helical" evidence="2">
    <location>
        <begin position="7"/>
        <end position="27"/>
    </location>
</feature>
<keyword evidence="4" id="KW-1185">Reference proteome</keyword>
<dbReference type="AlphaFoldDB" id="A0A4P2VHP5"/>
<evidence type="ECO:0000256" key="1">
    <source>
        <dbReference type="ARBA" id="ARBA00022448"/>
    </source>
</evidence>
<feature type="transmembrane region" description="Helical" evidence="2">
    <location>
        <begin position="150"/>
        <end position="170"/>
    </location>
</feature>
<proteinExistence type="predicted"/>
<evidence type="ECO:0000313" key="4">
    <source>
        <dbReference type="Proteomes" id="UP000291236"/>
    </source>
</evidence>
<accession>A0A4P2VHP5</accession>
<dbReference type="GO" id="GO:0015297">
    <property type="term" value="F:antiporter activity"/>
    <property type="evidence" value="ECO:0007669"/>
    <property type="project" value="InterPro"/>
</dbReference>
<keyword evidence="2" id="KW-0812">Transmembrane</keyword>
<feature type="transmembrane region" description="Helical" evidence="2">
    <location>
        <begin position="220"/>
        <end position="245"/>
    </location>
</feature>
<feature type="transmembrane region" description="Helical" evidence="2">
    <location>
        <begin position="265"/>
        <end position="288"/>
    </location>
</feature>
<evidence type="ECO:0000256" key="2">
    <source>
        <dbReference type="SAM" id="Phobius"/>
    </source>
</evidence>
<keyword evidence="1" id="KW-0813">Transport</keyword>
<dbReference type="EMBL" id="AP019368">
    <property type="protein sequence ID" value="BBH51838.1"/>
    <property type="molecule type" value="Genomic_DNA"/>
</dbReference>
<sequence length="446" mass="50936">MDGLIQLIYLAFPLMLNNLSTNLMLFFDRLILANDSTHAMNAAITIGISCNIFHFAMTSIAASAEVFVGRANGCHNLKKIGEPIWQMIWFSCMTFIIFIPLAIYGQNIFIPEQYKENGTMFYKLYMFCGPIFPFVMALSAFFIGRGKTKIIICTNLIGNIFNLILAYIFILKFKMGPTGAALSTIMAQILQGVILFSLFLKRENRNTFGSSKISFNIKLFLENLNIGLPMAIAYIVELGGWALIIRILSASGQKYLTAFAIGQSLFILFTFISEGLQKAIIVLASNYIGENNWFKFKKLFLESIKVQIFIALILLIPFIFCADLIIKSFIHSSEININNINYTAQNALNWFWLFFVCDGIKWIIASLLISLKKTTYVMLTNLLTIWFIAVLPIYFYVEYYGGTESFIWLFIVLYSIVNAFILYLFYKSEMRQNRLNSFAYSLDSKI</sequence>